<name>A0A418VII1_RHOPL</name>
<dbReference type="InterPro" id="IPR036271">
    <property type="entry name" value="Tet_transcr_reg_TetR-rel_C_sf"/>
</dbReference>
<evidence type="ECO:0000256" key="1">
    <source>
        <dbReference type="ARBA" id="ARBA00023015"/>
    </source>
</evidence>
<accession>A0A418VII1</accession>
<protein>
    <submittedName>
        <fullName evidence="6">TetR/AcrR family transcriptional regulator</fullName>
    </submittedName>
</protein>
<dbReference type="EMBL" id="QYYD01000006">
    <property type="protein sequence ID" value="RJF75960.1"/>
    <property type="molecule type" value="Genomic_DNA"/>
</dbReference>
<dbReference type="Proteomes" id="UP000285523">
    <property type="component" value="Unassembled WGS sequence"/>
</dbReference>
<proteinExistence type="predicted"/>
<dbReference type="PROSITE" id="PS50977">
    <property type="entry name" value="HTH_TETR_2"/>
    <property type="match status" value="1"/>
</dbReference>
<evidence type="ECO:0000313" key="7">
    <source>
        <dbReference type="Proteomes" id="UP000285523"/>
    </source>
</evidence>
<dbReference type="InterPro" id="IPR009057">
    <property type="entry name" value="Homeodomain-like_sf"/>
</dbReference>
<evidence type="ECO:0000256" key="2">
    <source>
        <dbReference type="ARBA" id="ARBA00023125"/>
    </source>
</evidence>
<dbReference type="Pfam" id="PF16925">
    <property type="entry name" value="TetR_C_13"/>
    <property type="match status" value="1"/>
</dbReference>
<dbReference type="SUPFAM" id="SSF48498">
    <property type="entry name" value="Tetracyclin repressor-like, C-terminal domain"/>
    <property type="match status" value="1"/>
</dbReference>
<dbReference type="InterPro" id="IPR011075">
    <property type="entry name" value="TetR_C"/>
</dbReference>
<evidence type="ECO:0000256" key="3">
    <source>
        <dbReference type="ARBA" id="ARBA00023163"/>
    </source>
</evidence>
<sequence length="198" mass="21259">MDQAALPPTNESAISRTSPRERLMESARSLFCRYGINSVGVDAIIAQAGTAKTTLYKLFGSKDGLVEAVLEREGQAWRSWFIEEIDGPGGTARERLARIGPALKAWFTRPDFYGCPFINAVGESDKADDRMRNLAIAHKTIVHDRLTALCAEAGIDDPGEVAHTLGLVIDGAIVMALVTRKPSAADVAGRACAAILPH</sequence>
<evidence type="ECO:0000256" key="4">
    <source>
        <dbReference type="PROSITE-ProRule" id="PRU00335"/>
    </source>
</evidence>
<dbReference type="SUPFAM" id="SSF46689">
    <property type="entry name" value="Homeodomain-like"/>
    <property type="match status" value="1"/>
</dbReference>
<keyword evidence="2 4" id="KW-0238">DNA-binding</keyword>
<dbReference type="PRINTS" id="PR00455">
    <property type="entry name" value="HTHTETR"/>
</dbReference>
<organism evidence="6 7">
    <name type="scientific">Rhodopseudomonas palustris</name>
    <dbReference type="NCBI Taxonomy" id="1076"/>
    <lineage>
        <taxon>Bacteria</taxon>
        <taxon>Pseudomonadati</taxon>
        <taxon>Pseudomonadota</taxon>
        <taxon>Alphaproteobacteria</taxon>
        <taxon>Hyphomicrobiales</taxon>
        <taxon>Nitrobacteraceae</taxon>
        <taxon>Rhodopseudomonas</taxon>
    </lineage>
</organism>
<dbReference type="Pfam" id="PF00440">
    <property type="entry name" value="TetR_N"/>
    <property type="match status" value="1"/>
</dbReference>
<dbReference type="OrthoDB" id="9787680at2"/>
<feature type="DNA-binding region" description="H-T-H motif" evidence="4">
    <location>
        <begin position="40"/>
        <end position="59"/>
    </location>
</feature>
<dbReference type="Gene3D" id="1.10.357.10">
    <property type="entry name" value="Tetracycline Repressor, domain 2"/>
    <property type="match status" value="1"/>
</dbReference>
<dbReference type="PANTHER" id="PTHR47506">
    <property type="entry name" value="TRANSCRIPTIONAL REGULATORY PROTEIN"/>
    <property type="match status" value="1"/>
</dbReference>
<reference evidence="6 7" key="1">
    <citation type="submission" date="2018-09" db="EMBL/GenBank/DDBJ databases">
        <title>Draft genome sequence of Rhodopseudomonas palustris 2.1.18.</title>
        <authorList>
            <person name="Robertson S.L."/>
            <person name="Meyer T.E."/>
            <person name="Kyndt J.A."/>
        </authorList>
    </citation>
    <scope>NUCLEOTIDE SEQUENCE [LARGE SCALE GENOMIC DNA]</scope>
    <source>
        <strain evidence="6 7">2.1.18</strain>
    </source>
</reference>
<keyword evidence="3" id="KW-0804">Transcription</keyword>
<keyword evidence="1" id="KW-0805">Transcription regulation</keyword>
<evidence type="ECO:0000313" key="6">
    <source>
        <dbReference type="EMBL" id="RJF75960.1"/>
    </source>
</evidence>
<feature type="domain" description="HTH tetR-type" evidence="5">
    <location>
        <begin position="17"/>
        <end position="77"/>
    </location>
</feature>
<comment type="caution">
    <text evidence="6">The sequence shown here is derived from an EMBL/GenBank/DDBJ whole genome shotgun (WGS) entry which is preliminary data.</text>
</comment>
<dbReference type="AlphaFoldDB" id="A0A418VII1"/>
<dbReference type="GO" id="GO:0003677">
    <property type="term" value="F:DNA binding"/>
    <property type="evidence" value="ECO:0007669"/>
    <property type="project" value="UniProtKB-UniRule"/>
</dbReference>
<gene>
    <name evidence="6" type="ORF">D4Q52_07260</name>
</gene>
<dbReference type="InterPro" id="IPR001647">
    <property type="entry name" value="HTH_TetR"/>
</dbReference>
<evidence type="ECO:0000259" key="5">
    <source>
        <dbReference type="PROSITE" id="PS50977"/>
    </source>
</evidence>
<dbReference type="PANTHER" id="PTHR47506:SF3">
    <property type="entry name" value="HTH-TYPE TRANSCRIPTIONAL REGULATOR LMRA"/>
    <property type="match status" value="1"/>
</dbReference>